<feature type="transmembrane region" description="Helical" evidence="1">
    <location>
        <begin position="77"/>
        <end position="96"/>
    </location>
</feature>
<dbReference type="AlphaFoldDB" id="A0A3A3FXY3"/>
<dbReference type="EMBL" id="QYUQ01000002">
    <property type="protein sequence ID" value="RJG01078.1"/>
    <property type="molecule type" value="Genomic_DNA"/>
</dbReference>
<dbReference type="RefSeq" id="WP_119784528.1">
    <property type="nucleotide sequence ID" value="NZ_QYUQ01000002.1"/>
</dbReference>
<keyword evidence="1" id="KW-0812">Transmembrane</keyword>
<accession>A0A3A3FXY3</accession>
<dbReference type="Proteomes" id="UP000266327">
    <property type="component" value="Unassembled WGS sequence"/>
</dbReference>
<name>A0A3A3FXY3_9BURK</name>
<keyword evidence="1" id="KW-0472">Membrane</keyword>
<feature type="transmembrane region" description="Helical" evidence="1">
    <location>
        <begin position="29"/>
        <end position="49"/>
    </location>
</feature>
<gene>
    <name evidence="2" type="ORF">D3878_05345</name>
</gene>
<feature type="transmembrane region" description="Helical" evidence="1">
    <location>
        <begin position="415"/>
        <end position="437"/>
    </location>
</feature>
<proteinExistence type="predicted"/>
<evidence type="ECO:0008006" key="4">
    <source>
        <dbReference type="Google" id="ProtNLM"/>
    </source>
</evidence>
<organism evidence="2 3">
    <name type="scientific">Noviherbaspirillum sedimenti</name>
    <dbReference type="NCBI Taxonomy" id="2320865"/>
    <lineage>
        <taxon>Bacteria</taxon>
        <taxon>Pseudomonadati</taxon>
        <taxon>Pseudomonadota</taxon>
        <taxon>Betaproteobacteria</taxon>
        <taxon>Burkholderiales</taxon>
        <taxon>Oxalobacteraceae</taxon>
        <taxon>Noviherbaspirillum</taxon>
    </lineage>
</organism>
<keyword evidence="1" id="KW-1133">Transmembrane helix</keyword>
<evidence type="ECO:0000313" key="3">
    <source>
        <dbReference type="Proteomes" id="UP000266327"/>
    </source>
</evidence>
<dbReference type="OrthoDB" id="8579677at2"/>
<comment type="caution">
    <text evidence="2">The sequence shown here is derived from an EMBL/GenBank/DDBJ whole genome shotgun (WGS) entry which is preliminary data.</text>
</comment>
<feature type="transmembrane region" description="Helical" evidence="1">
    <location>
        <begin position="102"/>
        <end position="122"/>
    </location>
</feature>
<feature type="transmembrane region" description="Helical" evidence="1">
    <location>
        <begin position="477"/>
        <end position="496"/>
    </location>
</feature>
<reference evidence="3" key="1">
    <citation type="submission" date="2018-09" db="EMBL/GenBank/DDBJ databases">
        <authorList>
            <person name="Zhu H."/>
        </authorList>
    </citation>
    <scope>NUCLEOTIDE SEQUENCE [LARGE SCALE GENOMIC DNA]</scope>
    <source>
        <strain evidence="3">K1S02-23</strain>
    </source>
</reference>
<evidence type="ECO:0000313" key="2">
    <source>
        <dbReference type="EMBL" id="RJG01078.1"/>
    </source>
</evidence>
<keyword evidence="3" id="KW-1185">Reference proteome</keyword>
<feature type="transmembrane region" description="Helical" evidence="1">
    <location>
        <begin position="449"/>
        <end position="471"/>
    </location>
</feature>
<feature type="transmembrane region" description="Helical" evidence="1">
    <location>
        <begin position="55"/>
        <end position="72"/>
    </location>
</feature>
<evidence type="ECO:0000256" key="1">
    <source>
        <dbReference type="SAM" id="Phobius"/>
    </source>
</evidence>
<feature type="transmembrane region" description="Helical" evidence="1">
    <location>
        <begin position="241"/>
        <end position="259"/>
    </location>
</feature>
<feature type="transmembrane region" description="Helical" evidence="1">
    <location>
        <begin position="162"/>
        <end position="179"/>
    </location>
</feature>
<feature type="transmembrane region" description="Helical" evidence="1">
    <location>
        <begin position="265"/>
        <end position="296"/>
    </location>
</feature>
<sequence length="517" mass="56410">MNIKHTGAYPRHVGHGGDIGVPTRMASKLPLWGTIGALMLLSSLFLGVLATTADLVMIGAGLGLLAGAFLLAAPRMVIWIMIGLSLTTGVLVSLAGPAYVRLPWALSLLSFILWPLALFKLLQLKRVPLFVWLALAFVGLCVAGSAFDWYSLDEFVAGFKRYFQAYGLLFALATLGFTTDDMRRWQKLILAIALLQLPVALYEFVVLVPLRGGLNAGSAALDVVAGTFGANLYGGSPNAEMSAFLLIVLAFLGMRWHAGLLATRSYLACTLICLIPLGLGETKIVVLLLPLTVFILLRRDFFKAPARYMPVILGFCAITALLGYIYVTLMMKSTLSAVLNNIVHYNFEQAGYGRAYLNRTTVLSFWWERHGWHDPLTLLFGHGIGSSYWSPTNLLAGHIGMQFARYSIDLTAVAALLWDVGLVGALLYFLVIGAAWHAANRLGRDSRDAVARVDALSIQAALAIVLVFLFYNSSAVNLLPFQVLIASLLGYLAFLYRTDPALAESDRPARHHSFQRP</sequence>
<feature type="transmembrane region" description="Helical" evidence="1">
    <location>
        <begin position="129"/>
        <end position="150"/>
    </location>
</feature>
<protein>
    <recommendedName>
        <fullName evidence="4">O-antigen ligase</fullName>
    </recommendedName>
</protein>
<feature type="transmembrane region" description="Helical" evidence="1">
    <location>
        <begin position="308"/>
        <end position="327"/>
    </location>
</feature>
<feature type="transmembrane region" description="Helical" evidence="1">
    <location>
        <begin position="188"/>
        <end position="210"/>
    </location>
</feature>